<evidence type="ECO:0000256" key="2">
    <source>
        <dbReference type="ARBA" id="ARBA00005189"/>
    </source>
</evidence>
<comment type="subcellular location">
    <subcellularLocation>
        <location evidence="1">Membrane</location>
    </subcellularLocation>
</comment>
<evidence type="ECO:0000256" key="1">
    <source>
        <dbReference type="ARBA" id="ARBA00004370"/>
    </source>
</evidence>
<dbReference type="GO" id="GO:0016020">
    <property type="term" value="C:membrane"/>
    <property type="evidence" value="ECO:0007669"/>
    <property type="project" value="UniProtKB-SubCell"/>
</dbReference>
<keyword evidence="11" id="KW-1208">Phospholipid metabolism</keyword>
<dbReference type="GO" id="GO:0019432">
    <property type="term" value="P:triglyceride biosynthetic process"/>
    <property type="evidence" value="ECO:0007669"/>
    <property type="project" value="TreeGrafter"/>
</dbReference>
<dbReference type="GO" id="GO:0004366">
    <property type="term" value="F:glycerol-3-phosphate O-acyltransferase activity"/>
    <property type="evidence" value="ECO:0007669"/>
    <property type="project" value="TreeGrafter"/>
</dbReference>
<sequence length="426" mass="48751">MVSSPRSSPGSDHQPSNGYPTRLSSARKLGSSLNLQDLEEATLKGKADGSGDHLQDLYVKAEQRRMSNSEELMPALLDISALLQDAAGAIVDDSFLRCFQSLSVDPWNWNLYLFPTWVVGVLLRYLILFPLRLLLLMGGFLIFFICFYTVHFVLKGFPQKRMECERRLVRFQCQIFVASWTGVIRYHGPRPVNRPNHVWVCNHTSMIDYIILTAYSPFCVIMQLHPGWVGFLQTQVLNCLGCLWFNRTEVKDRMLVMQRMKQHVANPNTTPLLIFPEGTCVNNEYTVMFKRGAFDLGATVCPVAIKYNKIFVDAFWNSRRQSFTNHILKLMTSWAVVCDVYFLEPQTQGPEERSDQFADRVQRLIAKRANLKIAPWDGYLKYYNLAAKHPDLIEKRRRILADRISAHLGSGASDISTLARDSQEAQ</sequence>
<feature type="transmembrane region" description="Helical" evidence="14">
    <location>
        <begin position="109"/>
        <end position="127"/>
    </location>
</feature>
<comment type="similarity">
    <text evidence="3">Belongs to the 1-acyl-sn-glycerol-3-phosphate acyltransferase family.</text>
</comment>
<evidence type="ECO:0000256" key="4">
    <source>
        <dbReference type="ARBA" id="ARBA00022516"/>
    </source>
</evidence>
<dbReference type="AlphaFoldDB" id="A0AAW1NSX0"/>
<dbReference type="PANTHER" id="PTHR23063">
    <property type="entry name" value="PHOSPHOLIPID ACYLTRANSFERASE"/>
    <property type="match status" value="1"/>
</dbReference>
<evidence type="ECO:0000256" key="13">
    <source>
        <dbReference type="SAM" id="MobiDB-lite"/>
    </source>
</evidence>
<evidence type="ECO:0000256" key="6">
    <source>
        <dbReference type="ARBA" id="ARBA00022692"/>
    </source>
</evidence>
<keyword evidence="5" id="KW-0808">Transferase</keyword>
<protein>
    <recommendedName>
        <fullName evidence="15">Phospholipid/glycerol acyltransferase domain-containing protein</fullName>
    </recommendedName>
</protein>
<dbReference type="EMBL" id="JALJOQ010000190">
    <property type="protein sequence ID" value="KAK9790569.1"/>
    <property type="molecule type" value="Genomic_DNA"/>
</dbReference>
<dbReference type="Pfam" id="PF01553">
    <property type="entry name" value="Acyltransferase"/>
    <property type="match status" value="1"/>
</dbReference>
<reference evidence="16 17" key="1">
    <citation type="journal article" date="2024" name="Nat. Commun.">
        <title>Phylogenomics reveals the evolutionary origins of lichenization in chlorophyte algae.</title>
        <authorList>
            <person name="Puginier C."/>
            <person name="Libourel C."/>
            <person name="Otte J."/>
            <person name="Skaloud P."/>
            <person name="Haon M."/>
            <person name="Grisel S."/>
            <person name="Petersen M."/>
            <person name="Berrin J.G."/>
            <person name="Delaux P.M."/>
            <person name="Dal Grande F."/>
            <person name="Keller J."/>
        </authorList>
    </citation>
    <scope>NUCLEOTIDE SEQUENCE [LARGE SCALE GENOMIC DNA]</scope>
    <source>
        <strain evidence="16 17">SAG 2036</strain>
    </source>
</reference>
<keyword evidence="12" id="KW-0012">Acyltransferase</keyword>
<feature type="region of interest" description="Disordered" evidence="13">
    <location>
        <begin position="1"/>
        <end position="24"/>
    </location>
</feature>
<organism evidence="16 17">
    <name type="scientific">Symbiochloris irregularis</name>
    <dbReference type="NCBI Taxonomy" id="706552"/>
    <lineage>
        <taxon>Eukaryota</taxon>
        <taxon>Viridiplantae</taxon>
        <taxon>Chlorophyta</taxon>
        <taxon>core chlorophytes</taxon>
        <taxon>Trebouxiophyceae</taxon>
        <taxon>Trebouxiales</taxon>
        <taxon>Trebouxiaceae</taxon>
        <taxon>Symbiochloris</taxon>
    </lineage>
</organism>
<name>A0AAW1NSX0_9CHLO</name>
<keyword evidence="8" id="KW-0443">Lipid metabolism</keyword>
<gene>
    <name evidence="16" type="ORF">WJX73_010646</name>
</gene>
<comment type="pathway">
    <text evidence="2">Lipid metabolism.</text>
</comment>
<dbReference type="SUPFAM" id="SSF69593">
    <property type="entry name" value="Glycerol-3-phosphate (1)-acyltransferase"/>
    <property type="match status" value="1"/>
</dbReference>
<accession>A0AAW1NSX0</accession>
<evidence type="ECO:0000259" key="15">
    <source>
        <dbReference type="SMART" id="SM00563"/>
    </source>
</evidence>
<dbReference type="Proteomes" id="UP001465755">
    <property type="component" value="Unassembled WGS sequence"/>
</dbReference>
<evidence type="ECO:0000256" key="14">
    <source>
        <dbReference type="SAM" id="Phobius"/>
    </source>
</evidence>
<dbReference type="GO" id="GO:0008654">
    <property type="term" value="P:phospholipid biosynthetic process"/>
    <property type="evidence" value="ECO:0007669"/>
    <property type="project" value="UniProtKB-KW"/>
</dbReference>
<evidence type="ECO:0000256" key="8">
    <source>
        <dbReference type="ARBA" id="ARBA00023098"/>
    </source>
</evidence>
<keyword evidence="9 14" id="KW-0472">Membrane</keyword>
<dbReference type="GO" id="GO:0005783">
    <property type="term" value="C:endoplasmic reticulum"/>
    <property type="evidence" value="ECO:0007669"/>
    <property type="project" value="TreeGrafter"/>
</dbReference>
<dbReference type="InterPro" id="IPR002123">
    <property type="entry name" value="Plipid/glycerol_acylTrfase"/>
</dbReference>
<dbReference type="PANTHER" id="PTHR23063:SF2">
    <property type="entry name" value="GLYCEROL-3-PHOSPHATE ACYLTRANSFERASE 4, ISOFORM D-RELATED"/>
    <property type="match status" value="1"/>
</dbReference>
<evidence type="ECO:0000313" key="17">
    <source>
        <dbReference type="Proteomes" id="UP001465755"/>
    </source>
</evidence>
<evidence type="ECO:0000256" key="9">
    <source>
        <dbReference type="ARBA" id="ARBA00023136"/>
    </source>
</evidence>
<dbReference type="SMART" id="SM00563">
    <property type="entry name" value="PlsC"/>
    <property type="match status" value="1"/>
</dbReference>
<evidence type="ECO:0000256" key="10">
    <source>
        <dbReference type="ARBA" id="ARBA00023209"/>
    </source>
</evidence>
<evidence type="ECO:0000256" key="3">
    <source>
        <dbReference type="ARBA" id="ARBA00008655"/>
    </source>
</evidence>
<evidence type="ECO:0000313" key="16">
    <source>
        <dbReference type="EMBL" id="KAK9790569.1"/>
    </source>
</evidence>
<evidence type="ECO:0000256" key="11">
    <source>
        <dbReference type="ARBA" id="ARBA00023264"/>
    </source>
</evidence>
<keyword evidence="6 14" id="KW-0812">Transmembrane</keyword>
<feature type="transmembrane region" description="Helical" evidence="14">
    <location>
        <begin position="133"/>
        <end position="154"/>
    </location>
</feature>
<evidence type="ECO:0000256" key="12">
    <source>
        <dbReference type="ARBA" id="ARBA00023315"/>
    </source>
</evidence>
<proteinExistence type="inferred from homology"/>
<keyword evidence="4" id="KW-0444">Lipid biosynthesis</keyword>
<evidence type="ECO:0000256" key="7">
    <source>
        <dbReference type="ARBA" id="ARBA00022989"/>
    </source>
</evidence>
<feature type="domain" description="Phospholipid/glycerol acyltransferase" evidence="15">
    <location>
        <begin position="197"/>
        <end position="308"/>
    </location>
</feature>
<dbReference type="InterPro" id="IPR045252">
    <property type="entry name" value="LPCAT1-like"/>
</dbReference>
<evidence type="ECO:0000256" key="5">
    <source>
        <dbReference type="ARBA" id="ARBA00022679"/>
    </source>
</evidence>
<dbReference type="CDD" id="cd07991">
    <property type="entry name" value="LPLAT_LPCAT1-like"/>
    <property type="match status" value="1"/>
</dbReference>
<keyword evidence="10" id="KW-0594">Phospholipid biosynthesis</keyword>
<keyword evidence="17" id="KW-1185">Reference proteome</keyword>
<comment type="caution">
    <text evidence="16">The sequence shown here is derived from an EMBL/GenBank/DDBJ whole genome shotgun (WGS) entry which is preliminary data.</text>
</comment>
<keyword evidence="7 14" id="KW-1133">Transmembrane helix</keyword>